<accession>A0A2S9MNH1</accession>
<evidence type="ECO:0000313" key="2">
    <source>
        <dbReference type="Proteomes" id="UP000238982"/>
    </source>
</evidence>
<name>A0A2S9MNH1_9BURK</name>
<evidence type="ECO:0000313" key="1">
    <source>
        <dbReference type="EMBL" id="PRF60331.1"/>
    </source>
</evidence>
<gene>
    <name evidence="1" type="ORF">C6Q15_15490</name>
</gene>
<dbReference type="Proteomes" id="UP000238982">
    <property type="component" value="Unassembled WGS sequence"/>
</dbReference>
<comment type="caution">
    <text evidence="1">The sequence shown here is derived from an EMBL/GenBank/DDBJ whole genome shotgun (WGS) entry which is preliminary data.</text>
</comment>
<evidence type="ECO:0008006" key="3">
    <source>
        <dbReference type="Google" id="ProtNLM"/>
    </source>
</evidence>
<dbReference type="EMBL" id="PVGH01000060">
    <property type="protein sequence ID" value="PRF60331.1"/>
    <property type="molecule type" value="Genomic_DNA"/>
</dbReference>
<organism evidence="1 2">
    <name type="scientific">Burkholderia multivorans</name>
    <dbReference type="NCBI Taxonomy" id="87883"/>
    <lineage>
        <taxon>Bacteria</taxon>
        <taxon>Pseudomonadati</taxon>
        <taxon>Pseudomonadota</taxon>
        <taxon>Betaproteobacteria</taxon>
        <taxon>Burkholderiales</taxon>
        <taxon>Burkholderiaceae</taxon>
        <taxon>Burkholderia</taxon>
        <taxon>Burkholderia cepacia complex</taxon>
    </lineage>
</organism>
<dbReference type="RefSeq" id="WP_105795398.1">
    <property type="nucleotide sequence ID" value="NZ_CAJHEJ010000001.1"/>
</dbReference>
<proteinExistence type="predicted"/>
<dbReference type="AlphaFoldDB" id="A0A2S9MNH1"/>
<reference evidence="1 2" key="1">
    <citation type="submission" date="2018-03" db="EMBL/GenBank/DDBJ databases">
        <authorList>
            <person name="Keele B.F."/>
        </authorList>
    </citation>
    <scope>NUCLEOTIDE SEQUENCE [LARGE SCALE GENOMIC DNA]</scope>
    <source>
        <strain evidence="1 2">AU19729</strain>
    </source>
</reference>
<sequence length="81" mass="9042">MSDWVSSEEGDFASWVRELDARLHSLNHKRACVWQDETTGTWLWEIESFRGEGLIASGTACSRQQAMAIADAVVDAALRSQ</sequence>
<protein>
    <recommendedName>
        <fullName evidence="3">DUF1508 domain-containing protein</fullName>
    </recommendedName>
</protein>